<accession>D3Q2R8</accession>
<evidence type="ECO:0000256" key="1">
    <source>
        <dbReference type="SAM" id="Phobius"/>
    </source>
</evidence>
<organism evidence="2 3">
    <name type="scientific">Stackebrandtia nassauensis (strain DSM 44728 / CIP 108903 / NRRL B-16338 / NBRC 102104 / LLR-40K-21)</name>
    <dbReference type="NCBI Taxonomy" id="446470"/>
    <lineage>
        <taxon>Bacteria</taxon>
        <taxon>Bacillati</taxon>
        <taxon>Actinomycetota</taxon>
        <taxon>Actinomycetes</taxon>
        <taxon>Glycomycetales</taxon>
        <taxon>Glycomycetaceae</taxon>
        <taxon>Stackebrandtia</taxon>
    </lineage>
</organism>
<keyword evidence="1" id="KW-0472">Membrane</keyword>
<dbReference type="Proteomes" id="UP000000844">
    <property type="component" value="Chromosome"/>
</dbReference>
<keyword evidence="1" id="KW-1133">Transmembrane helix</keyword>
<keyword evidence="3" id="KW-1185">Reference proteome</keyword>
<dbReference type="RefSeq" id="WP_013021390.1">
    <property type="nucleotide sequence ID" value="NC_013947.1"/>
</dbReference>
<gene>
    <name evidence="2" type="ordered locus">Snas_6196</name>
</gene>
<reference evidence="2 3" key="1">
    <citation type="journal article" date="2009" name="Stand. Genomic Sci.">
        <title>Complete genome sequence of Stackebrandtia nassauensis type strain (LLR-40K-21).</title>
        <authorList>
            <person name="Munk C."/>
            <person name="Lapidus A."/>
            <person name="Copeland A."/>
            <person name="Jando M."/>
            <person name="Mayilraj S."/>
            <person name="Glavina Del Rio T."/>
            <person name="Nolan M."/>
            <person name="Chen F."/>
            <person name="Lucas S."/>
            <person name="Tice H."/>
            <person name="Cheng J.F."/>
            <person name="Han C."/>
            <person name="Detter J.C."/>
            <person name="Bruce D."/>
            <person name="Goodwin L."/>
            <person name="Chain P."/>
            <person name="Pitluck S."/>
            <person name="Goker M."/>
            <person name="Ovchinikova G."/>
            <person name="Pati A."/>
            <person name="Ivanova N."/>
            <person name="Mavromatis K."/>
            <person name="Chen A."/>
            <person name="Palaniappan K."/>
            <person name="Land M."/>
            <person name="Hauser L."/>
            <person name="Chang Y.J."/>
            <person name="Jeffries C.D."/>
            <person name="Bristow J."/>
            <person name="Eisen J.A."/>
            <person name="Markowitz V."/>
            <person name="Hugenholtz P."/>
            <person name="Kyrpides N.C."/>
            <person name="Klenk H.P."/>
        </authorList>
    </citation>
    <scope>NUCLEOTIDE SEQUENCE [LARGE SCALE GENOMIC DNA]</scope>
    <source>
        <strain evidence="3">DSM 44728 / CIP 108903 / NRRL B-16338 / NBRC 102104 / LLR-40K-21</strain>
    </source>
</reference>
<evidence type="ECO:0000313" key="2">
    <source>
        <dbReference type="EMBL" id="ADD45819.1"/>
    </source>
</evidence>
<evidence type="ECO:0000313" key="3">
    <source>
        <dbReference type="Proteomes" id="UP000000844"/>
    </source>
</evidence>
<dbReference type="AlphaFoldDB" id="D3Q2R8"/>
<sequence>MNWSNRIRQTHRWLAVFFTVTVVGTAVALSLPEPVVWVSYIPLLPLALMFFSGIFLFVHPYVAKRRGSAVAEK</sequence>
<feature type="transmembrane region" description="Helical" evidence="1">
    <location>
        <begin position="37"/>
        <end position="58"/>
    </location>
</feature>
<dbReference type="HOGENOM" id="CLU_2700907_0_0_11"/>
<name>D3Q2R8_STANL</name>
<dbReference type="eggNOG" id="ENOG5032ZXS">
    <property type="taxonomic scope" value="Bacteria"/>
</dbReference>
<proteinExistence type="predicted"/>
<dbReference type="EMBL" id="CP001778">
    <property type="protein sequence ID" value="ADD45819.1"/>
    <property type="molecule type" value="Genomic_DNA"/>
</dbReference>
<keyword evidence="1" id="KW-0812">Transmembrane</keyword>
<dbReference type="OrthoDB" id="9812802at2"/>
<protein>
    <submittedName>
        <fullName evidence="2">Uncharacterized protein</fullName>
    </submittedName>
</protein>
<feature type="transmembrane region" description="Helical" evidence="1">
    <location>
        <begin position="12"/>
        <end position="31"/>
    </location>
</feature>
<dbReference type="KEGG" id="sna:Snas_6196"/>